<name>A0A067M1A3_BOTB1</name>
<keyword evidence="2" id="KW-1185">Reference proteome</keyword>
<evidence type="ECO:0000313" key="1">
    <source>
        <dbReference type="EMBL" id="KDQ08485.1"/>
    </source>
</evidence>
<gene>
    <name evidence="1" type="ORF">BOTBODRAFT_37925</name>
</gene>
<dbReference type="AlphaFoldDB" id="A0A067M1A3"/>
<dbReference type="HOGENOM" id="CLU_2580200_0_0_1"/>
<evidence type="ECO:0000313" key="2">
    <source>
        <dbReference type="Proteomes" id="UP000027195"/>
    </source>
</evidence>
<proteinExistence type="predicted"/>
<reference evidence="2" key="1">
    <citation type="journal article" date="2014" name="Proc. Natl. Acad. Sci. U.S.A.">
        <title>Extensive sampling of basidiomycete genomes demonstrates inadequacy of the white-rot/brown-rot paradigm for wood decay fungi.</title>
        <authorList>
            <person name="Riley R."/>
            <person name="Salamov A.A."/>
            <person name="Brown D.W."/>
            <person name="Nagy L.G."/>
            <person name="Floudas D."/>
            <person name="Held B.W."/>
            <person name="Levasseur A."/>
            <person name="Lombard V."/>
            <person name="Morin E."/>
            <person name="Otillar R."/>
            <person name="Lindquist E.A."/>
            <person name="Sun H."/>
            <person name="LaButti K.M."/>
            <person name="Schmutz J."/>
            <person name="Jabbour D."/>
            <person name="Luo H."/>
            <person name="Baker S.E."/>
            <person name="Pisabarro A.G."/>
            <person name="Walton J.D."/>
            <person name="Blanchette R.A."/>
            <person name="Henrissat B."/>
            <person name="Martin F."/>
            <person name="Cullen D."/>
            <person name="Hibbett D.S."/>
            <person name="Grigoriev I.V."/>
        </authorList>
    </citation>
    <scope>NUCLEOTIDE SEQUENCE [LARGE SCALE GENOMIC DNA]</scope>
    <source>
        <strain evidence="2">FD-172 SS1</strain>
    </source>
</reference>
<dbReference type="Proteomes" id="UP000027195">
    <property type="component" value="Unassembled WGS sequence"/>
</dbReference>
<dbReference type="InParanoid" id="A0A067M1A3"/>
<feature type="non-terminal residue" evidence="1">
    <location>
        <position position="81"/>
    </location>
</feature>
<accession>A0A067M1A3</accession>
<organism evidence="1 2">
    <name type="scientific">Botryobasidium botryosum (strain FD-172 SS1)</name>
    <dbReference type="NCBI Taxonomy" id="930990"/>
    <lineage>
        <taxon>Eukaryota</taxon>
        <taxon>Fungi</taxon>
        <taxon>Dikarya</taxon>
        <taxon>Basidiomycota</taxon>
        <taxon>Agaricomycotina</taxon>
        <taxon>Agaricomycetes</taxon>
        <taxon>Cantharellales</taxon>
        <taxon>Botryobasidiaceae</taxon>
        <taxon>Botryobasidium</taxon>
    </lineage>
</organism>
<protein>
    <submittedName>
        <fullName evidence="1">Uncharacterized protein</fullName>
    </submittedName>
</protein>
<sequence>MMPKLDGHWNPDYSSGYARVAVLLILRCLNGELVADKISAYDREWVARSRHLGPQRSGAHCIPRGSLHIRAVRGRAAHWLL</sequence>
<dbReference type="EMBL" id="KL198090">
    <property type="protein sequence ID" value="KDQ08485.1"/>
    <property type="molecule type" value="Genomic_DNA"/>
</dbReference>